<feature type="region of interest" description="Disordered" evidence="1">
    <location>
        <begin position="1"/>
        <end position="72"/>
    </location>
</feature>
<name>A0A9D3RJ43_ANGAN</name>
<dbReference type="AlphaFoldDB" id="A0A9D3RJ43"/>
<evidence type="ECO:0000313" key="3">
    <source>
        <dbReference type="EMBL" id="KAG5832319.1"/>
    </source>
</evidence>
<evidence type="ECO:0000313" key="4">
    <source>
        <dbReference type="Proteomes" id="UP001044222"/>
    </source>
</evidence>
<reference evidence="3" key="1">
    <citation type="submission" date="2021-01" db="EMBL/GenBank/DDBJ databases">
        <title>A chromosome-scale assembly of European eel, Anguilla anguilla.</title>
        <authorList>
            <person name="Henkel C."/>
            <person name="Jong-Raadsen S.A."/>
            <person name="Dufour S."/>
            <person name="Weltzien F.-A."/>
            <person name="Palstra A.P."/>
            <person name="Pelster B."/>
            <person name="Spaink H.P."/>
            <person name="Van Den Thillart G.E."/>
            <person name="Jansen H."/>
            <person name="Zahm M."/>
            <person name="Klopp C."/>
            <person name="Cedric C."/>
            <person name="Louis A."/>
            <person name="Berthelot C."/>
            <person name="Parey E."/>
            <person name="Roest Crollius H."/>
            <person name="Montfort J."/>
            <person name="Robinson-Rechavi M."/>
            <person name="Bucao C."/>
            <person name="Bouchez O."/>
            <person name="Gislard M."/>
            <person name="Lluch J."/>
            <person name="Milhes M."/>
            <person name="Lampietro C."/>
            <person name="Lopez Roques C."/>
            <person name="Donnadieu C."/>
            <person name="Braasch I."/>
            <person name="Desvignes T."/>
            <person name="Postlethwait J."/>
            <person name="Bobe J."/>
            <person name="Guiguen Y."/>
            <person name="Dirks R."/>
        </authorList>
    </citation>
    <scope>NUCLEOTIDE SEQUENCE</scope>
    <source>
        <strain evidence="3">Tag_6206</strain>
        <tissue evidence="3">Liver</tissue>
    </source>
</reference>
<keyword evidence="2" id="KW-0812">Transmembrane</keyword>
<dbReference type="Proteomes" id="UP001044222">
    <property type="component" value="Chromosome 17"/>
</dbReference>
<gene>
    <name evidence="3" type="ORF">ANANG_G00289840</name>
</gene>
<comment type="caution">
    <text evidence="3">The sequence shown here is derived from an EMBL/GenBank/DDBJ whole genome shotgun (WGS) entry which is preliminary data.</text>
</comment>
<dbReference type="EMBL" id="JAFIRN010000017">
    <property type="protein sequence ID" value="KAG5832319.1"/>
    <property type="molecule type" value="Genomic_DNA"/>
</dbReference>
<keyword evidence="4" id="KW-1185">Reference proteome</keyword>
<protein>
    <submittedName>
        <fullName evidence="3">Uncharacterized protein</fullName>
    </submittedName>
</protein>
<keyword evidence="2" id="KW-0472">Membrane</keyword>
<organism evidence="3 4">
    <name type="scientific">Anguilla anguilla</name>
    <name type="common">European freshwater eel</name>
    <name type="synonym">Muraena anguilla</name>
    <dbReference type="NCBI Taxonomy" id="7936"/>
    <lineage>
        <taxon>Eukaryota</taxon>
        <taxon>Metazoa</taxon>
        <taxon>Chordata</taxon>
        <taxon>Craniata</taxon>
        <taxon>Vertebrata</taxon>
        <taxon>Euteleostomi</taxon>
        <taxon>Actinopterygii</taxon>
        <taxon>Neopterygii</taxon>
        <taxon>Teleostei</taxon>
        <taxon>Anguilliformes</taxon>
        <taxon>Anguillidae</taxon>
        <taxon>Anguilla</taxon>
    </lineage>
</organism>
<evidence type="ECO:0000256" key="2">
    <source>
        <dbReference type="SAM" id="Phobius"/>
    </source>
</evidence>
<proteinExistence type="predicted"/>
<feature type="compositionally biased region" description="Polar residues" evidence="1">
    <location>
        <begin position="14"/>
        <end position="29"/>
    </location>
</feature>
<feature type="transmembrane region" description="Helical" evidence="2">
    <location>
        <begin position="171"/>
        <end position="190"/>
    </location>
</feature>
<sequence length="223" mass="24895">MKDREDYNGPVTFLSVSQKPGVHSRTQPGWSAEMHSNDEFLSSAVKEGDTSSPSPTAIGGDRATGTAPHAQSSVTFLPDCPCPSLLRPLPPPLLSSRPGPHNALCTSHTQQETFPVWALRDFLYFVCIEGTRNMDAMSWVIRLAVKHSAFTSLFAKQLFHFKSVIQKNFNYSENFIIIFFYFFLFCGGFFSSKNEILCCQCLQPCVSLNMTLISHCFSSFVLL</sequence>
<evidence type="ECO:0000256" key="1">
    <source>
        <dbReference type="SAM" id="MobiDB-lite"/>
    </source>
</evidence>
<accession>A0A9D3RJ43</accession>
<keyword evidence="2" id="KW-1133">Transmembrane helix</keyword>